<dbReference type="OrthoDB" id="3945378at2759"/>
<keyword evidence="2" id="KW-0812">Transmembrane</keyword>
<feature type="compositionally biased region" description="Basic and acidic residues" evidence="1">
    <location>
        <begin position="281"/>
        <end position="296"/>
    </location>
</feature>
<dbReference type="AlphaFoldDB" id="A0A6A6TD31"/>
<proteinExistence type="predicted"/>
<evidence type="ECO:0000313" key="4">
    <source>
        <dbReference type="Proteomes" id="UP000799324"/>
    </source>
</evidence>
<feature type="compositionally biased region" description="Polar residues" evidence="1">
    <location>
        <begin position="264"/>
        <end position="278"/>
    </location>
</feature>
<sequence length="347" mass="37772">MRAIRVPLWKSELAGQRVPLCQCDLVISPPLSDYIIFPLGVGTRESCEDPTREGPRERVCFILLLHDFGWQDLIVCSISQSLIKAYQIFNVLFHFVGATTIIVATELAIRWNNISGVNSLWSAGQVIPLGTGLGCFARVVYLIIREYHRDKTFGGIHEESISSARVSEHQPAAMNNITATSSSLPSVLADHFLTPTSSSTTQSPPEHPTTPSATESGHSRVALSSSPARLWAPPILSAASLSSPISDEETPGIAMEDQNLSQPTASIQEEQESHSMATEGSSDRDLRDSSSEERSQRRSAWYACDIRASRERSPVSETVARAIGEHMAQIARDCGLSDSIESGPSVQ</sequence>
<feature type="region of interest" description="Disordered" evidence="1">
    <location>
        <begin position="193"/>
        <end position="224"/>
    </location>
</feature>
<organism evidence="3 4">
    <name type="scientific">Lophiostoma macrostomum CBS 122681</name>
    <dbReference type="NCBI Taxonomy" id="1314788"/>
    <lineage>
        <taxon>Eukaryota</taxon>
        <taxon>Fungi</taxon>
        <taxon>Dikarya</taxon>
        <taxon>Ascomycota</taxon>
        <taxon>Pezizomycotina</taxon>
        <taxon>Dothideomycetes</taxon>
        <taxon>Pleosporomycetidae</taxon>
        <taxon>Pleosporales</taxon>
        <taxon>Lophiostomataceae</taxon>
        <taxon>Lophiostoma</taxon>
    </lineage>
</organism>
<keyword evidence="2" id="KW-1133">Transmembrane helix</keyword>
<feature type="region of interest" description="Disordered" evidence="1">
    <location>
        <begin position="264"/>
        <end position="298"/>
    </location>
</feature>
<feature type="transmembrane region" description="Helical" evidence="2">
    <location>
        <begin position="121"/>
        <end position="144"/>
    </location>
</feature>
<feature type="compositionally biased region" description="Low complexity" evidence="1">
    <location>
        <begin position="194"/>
        <end position="212"/>
    </location>
</feature>
<keyword evidence="4" id="KW-1185">Reference proteome</keyword>
<reference evidence="3" key="1">
    <citation type="journal article" date="2020" name="Stud. Mycol.">
        <title>101 Dothideomycetes genomes: a test case for predicting lifestyles and emergence of pathogens.</title>
        <authorList>
            <person name="Haridas S."/>
            <person name="Albert R."/>
            <person name="Binder M."/>
            <person name="Bloem J."/>
            <person name="Labutti K."/>
            <person name="Salamov A."/>
            <person name="Andreopoulos B."/>
            <person name="Baker S."/>
            <person name="Barry K."/>
            <person name="Bills G."/>
            <person name="Bluhm B."/>
            <person name="Cannon C."/>
            <person name="Castanera R."/>
            <person name="Culley D."/>
            <person name="Daum C."/>
            <person name="Ezra D."/>
            <person name="Gonzalez J."/>
            <person name="Henrissat B."/>
            <person name="Kuo A."/>
            <person name="Liang C."/>
            <person name="Lipzen A."/>
            <person name="Lutzoni F."/>
            <person name="Magnuson J."/>
            <person name="Mondo S."/>
            <person name="Nolan M."/>
            <person name="Ohm R."/>
            <person name="Pangilinan J."/>
            <person name="Park H.-J."/>
            <person name="Ramirez L."/>
            <person name="Alfaro M."/>
            <person name="Sun H."/>
            <person name="Tritt A."/>
            <person name="Yoshinaga Y."/>
            <person name="Zwiers L.-H."/>
            <person name="Turgeon B."/>
            <person name="Goodwin S."/>
            <person name="Spatafora J."/>
            <person name="Crous P."/>
            <person name="Grigoriev I."/>
        </authorList>
    </citation>
    <scope>NUCLEOTIDE SEQUENCE</scope>
    <source>
        <strain evidence="3">CBS 122681</strain>
    </source>
</reference>
<evidence type="ECO:0000256" key="1">
    <source>
        <dbReference type="SAM" id="MobiDB-lite"/>
    </source>
</evidence>
<dbReference type="EMBL" id="MU004324">
    <property type="protein sequence ID" value="KAF2657562.1"/>
    <property type="molecule type" value="Genomic_DNA"/>
</dbReference>
<evidence type="ECO:0000256" key="2">
    <source>
        <dbReference type="SAM" id="Phobius"/>
    </source>
</evidence>
<gene>
    <name evidence="3" type="ORF">K491DRAFT_691024</name>
</gene>
<name>A0A6A6TD31_9PLEO</name>
<feature type="transmembrane region" description="Helical" evidence="2">
    <location>
        <begin position="88"/>
        <end position="109"/>
    </location>
</feature>
<dbReference type="Proteomes" id="UP000799324">
    <property type="component" value="Unassembled WGS sequence"/>
</dbReference>
<evidence type="ECO:0000313" key="3">
    <source>
        <dbReference type="EMBL" id="KAF2657562.1"/>
    </source>
</evidence>
<accession>A0A6A6TD31</accession>
<protein>
    <submittedName>
        <fullName evidence="3">Uncharacterized protein</fullName>
    </submittedName>
</protein>
<keyword evidence="2" id="KW-0472">Membrane</keyword>